<name>A0A1L9UJQ3_ASPBC</name>
<reference evidence="2" key="1">
    <citation type="journal article" date="2017" name="Genome Biol.">
        <title>Comparative genomics reveals high biological diversity and specific adaptations in the industrially and medically important fungal genus Aspergillus.</title>
        <authorList>
            <person name="de Vries R.P."/>
            <person name="Riley R."/>
            <person name="Wiebenga A."/>
            <person name="Aguilar-Osorio G."/>
            <person name="Amillis S."/>
            <person name="Uchima C.A."/>
            <person name="Anderluh G."/>
            <person name="Asadollahi M."/>
            <person name="Askin M."/>
            <person name="Barry K."/>
            <person name="Battaglia E."/>
            <person name="Bayram O."/>
            <person name="Benocci T."/>
            <person name="Braus-Stromeyer S.A."/>
            <person name="Caldana C."/>
            <person name="Canovas D."/>
            <person name="Cerqueira G.C."/>
            <person name="Chen F."/>
            <person name="Chen W."/>
            <person name="Choi C."/>
            <person name="Clum A."/>
            <person name="Dos Santos R.A."/>
            <person name="Damasio A.R."/>
            <person name="Diallinas G."/>
            <person name="Emri T."/>
            <person name="Fekete E."/>
            <person name="Flipphi M."/>
            <person name="Freyberg S."/>
            <person name="Gallo A."/>
            <person name="Gournas C."/>
            <person name="Habgood R."/>
            <person name="Hainaut M."/>
            <person name="Harispe M.L."/>
            <person name="Henrissat B."/>
            <person name="Hilden K.S."/>
            <person name="Hope R."/>
            <person name="Hossain A."/>
            <person name="Karabika E."/>
            <person name="Karaffa L."/>
            <person name="Karanyi Z."/>
            <person name="Krasevec N."/>
            <person name="Kuo A."/>
            <person name="Kusch H."/>
            <person name="LaButti K."/>
            <person name="Lagendijk E.L."/>
            <person name="Lapidus A."/>
            <person name="Levasseur A."/>
            <person name="Lindquist E."/>
            <person name="Lipzen A."/>
            <person name="Logrieco A.F."/>
            <person name="MacCabe A."/>
            <person name="Maekelae M.R."/>
            <person name="Malavazi I."/>
            <person name="Melin P."/>
            <person name="Meyer V."/>
            <person name="Mielnichuk N."/>
            <person name="Miskei M."/>
            <person name="Molnar A.P."/>
            <person name="Mule G."/>
            <person name="Ngan C.Y."/>
            <person name="Orejas M."/>
            <person name="Orosz E."/>
            <person name="Ouedraogo J.P."/>
            <person name="Overkamp K.M."/>
            <person name="Park H.-S."/>
            <person name="Perrone G."/>
            <person name="Piumi F."/>
            <person name="Punt P.J."/>
            <person name="Ram A.F."/>
            <person name="Ramon A."/>
            <person name="Rauscher S."/>
            <person name="Record E."/>
            <person name="Riano-Pachon D.M."/>
            <person name="Robert V."/>
            <person name="Roehrig J."/>
            <person name="Ruller R."/>
            <person name="Salamov A."/>
            <person name="Salih N.S."/>
            <person name="Samson R.A."/>
            <person name="Sandor E."/>
            <person name="Sanguinetti M."/>
            <person name="Schuetze T."/>
            <person name="Sepcic K."/>
            <person name="Shelest E."/>
            <person name="Sherlock G."/>
            <person name="Sophianopoulou V."/>
            <person name="Squina F.M."/>
            <person name="Sun H."/>
            <person name="Susca A."/>
            <person name="Todd R.B."/>
            <person name="Tsang A."/>
            <person name="Unkles S.E."/>
            <person name="van de Wiele N."/>
            <person name="van Rossen-Uffink D."/>
            <person name="Oliveira J.V."/>
            <person name="Vesth T.C."/>
            <person name="Visser J."/>
            <person name="Yu J.-H."/>
            <person name="Zhou M."/>
            <person name="Andersen M.R."/>
            <person name="Archer D.B."/>
            <person name="Baker S.E."/>
            <person name="Benoit I."/>
            <person name="Brakhage A.A."/>
            <person name="Braus G.H."/>
            <person name="Fischer R."/>
            <person name="Frisvad J.C."/>
            <person name="Goldman G.H."/>
            <person name="Houbraken J."/>
            <person name="Oakley B."/>
            <person name="Pocsi I."/>
            <person name="Scazzocchio C."/>
            <person name="Seiboth B."/>
            <person name="vanKuyk P.A."/>
            <person name="Wortman J."/>
            <person name="Dyer P.S."/>
            <person name="Grigoriev I.V."/>
        </authorList>
    </citation>
    <scope>NUCLEOTIDE SEQUENCE [LARGE SCALE GENOMIC DNA]</scope>
    <source>
        <strain evidence="2">CBS 101740 / IMI 381727 / IBT 21946</strain>
    </source>
</reference>
<organism evidence="1 2">
    <name type="scientific">Aspergillus brasiliensis (strain CBS 101740 / IMI 381727 / IBT 21946)</name>
    <dbReference type="NCBI Taxonomy" id="767769"/>
    <lineage>
        <taxon>Eukaryota</taxon>
        <taxon>Fungi</taxon>
        <taxon>Dikarya</taxon>
        <taxon>Ascomycota</taxon>
        <taxon>Pezizomycotina</taxon>
        <taxon>Eurotiomycetes</taxon>
        <taxon>Eurotiomycetidae</taxon>
        <taxon>Eurotiales</taxon>
        <taxon>Aspergillaceae</taxon>
        <taxon>Aspergillus</taxon>
        <taxon>Aspergillus subgen. Circumdati</taxon>
    </lineage>
</organism>
<keyword evidence="2" id="KW-1185">Reference proteome</keyword>
<dbReference type="STRING" id="767769.A0A1L9UJQ3"/>
<dbReference type="AlphaFoldDB" id="A0A1L9UJQ3"/>
<dbReference type="OrthoDB" id="5104731at2759"/>
<dbReference type="RefSeq" id="XP_067479181.1">
    <property type="nucleotide sequence ID" value="XM_067619867.1"/>
</dbReference>
<proteinExistence type="predicted"/>
<evidence type="ECO:0000313" key="1">
    <source>
        <dbReference type="EMBL" id="OJJ71933.1"/>
    </source>
</evidence>
<evidence type="ECO:0000313" key="2">
    <source>
        <dbReference type="Proteomes" id="UP000184499"/>
    </source>
</evidence>
<gene>
    <name evidence="1" type="ORF">ASPBRDRAFT_177798</name>
</gene>
<accession>A0A1L9UJQ3</accession>
<dbReference type="EMBL" id="KV878684">
    <property type="protein sequence ID" value="OJJ71933.1"/>
    <property type="molecule type" value="Genomic_DNA"/>
</dbReference>
<sequence length="304" mass="34921">MYDPPIAEEDCATETDRYEDALDIDRRQLRQHLGLGPEPGDPPSNTPQIQPLFFIEQAPNSRGAKCKLSICGNNIWPGELRLALNPSMAYWGRYRSSCDYYHIHCFEKIADFSQADFLDRIQPVTRHTWKLRGLKGSSVLDGNYFVSGGVERLVLEWKVTLGKWMDMRDGVYNEESNRLSEDFEALLRKAGSAEYPNLSQPEGMTYFEYHNLRYHFAPYESDGPGDTEEWNLFTTYLDSTAEALNKPHSLSTMLQRYQNDAVLARKDERELDEAAKEARRQLGEKAVRALRRLSTIPIPPVSLF</sequence>
<dbReference type="VEuPathDB" id="FungiDB:ASPBRDRAFT_177798"/>
<dbReference type="GeneID" id="93572355"/>
<dbReference type="OMA" id="ICGNNIW"/>
<protein>
    <submittedName>
        <fullName evidence="1">Uncharacterized protein</fullName>
    </submittedName>
</protein>
<dbReference type="SUPFAM" id="SSF57716">
    <property type="entry name" value="Glucocorticoid receptor-like (DNA-binding domain)"/>
    <property type="match status" value="1"/>
</dbReference>
<dbReference type="Proteomes" id="UP000184499">
    <property type="component" value="Unassembled WGS sequence"/>
</dbReference>